<dbReference type="EMBL" id="LUCM01005223">
    <property type="protein sequence ID" value="KAA0193153.1"/>
    <property type="molecule type" value="Genomic_DNA"/>
</dbReference>
<evidence type="ECO:0000256" key="3">
    <source>
        <dbReference type="ARBA" id="ARBA00023242"/>
    </source>
</evidence>
<comment type="similarity">
    <text evidence="2">Belongs to the lin-54 family.</text>
</comment>
<evidence type="ECO:0000259" key="4">
    <source>
        <dbReference type="PROSITE" id="PS51634"/>
    </source>
</evidence>
<comment type="caution">
    <text evidence="5">The sequence shown here is derived from an EMBL/GenBank/DDBJ whole genome shotgun (WGS) entry which is preliminary data.</text>
</comment>
<accession>A0A8E0RTE3</accession>
<evidence type="ECO:0000256" key="2">
    <source>
        <dbReference type="ARBA" id="ARBA00007267"/>
    </source>
</evidence>
<dbReference type="InterPro" id="IPR028307">
    <property type="entry name" value="Lin-54_fam"/>
</dbReference>
<proteinExistence type="inferred from homology"/>
<feature type="domain" description="CRC" evidence="4">
    <location>
        <begin position="163"/>
        <end position="273"/>
    </location>
</feature>
<dbReference type="GO" id="GO:0005634">
    <property type="term" value="C:nucleus"/>
    <property type="evidence" value="ECO:0007669"/>
    <property type="project" value="UniProtKB-SubCell"/>
</dbReference>
<dbReference type="InterPro" id="IPR005172">
    <property type="entry name" value="CRC"/>
</dbReference>
<name>A0A8E0RTE3_9TREM</name>
<dbReference type="PANTHER" id="PTHR12446:SF34">
    <property type="entry name" value="PROTEIN LIN-54 HOMOLOG"/>
    <property type="match status" value="1"/>
</dbReference>
<dbReference type="Pfam" id="PF03638">
    <property type="entry name" value="TCR"/>
    <property type="match status" value="2"/>
</dbReference>
<comment type="subcellular location">
    <subcellularLocation>
        <location evidence="1">Nucleus</location>
    </subcellularLocation>
</comment>
<protein>
    <submittedName>
        <fullName evidence="5">Protein lin-54</fullName>
    </submittedName>
</protein>
<evidence type="ECO:0000313" key="5">
    <source>
        <dbReference type="EMBL" id="KAA0193153.1"/>
    </source>
</evidence>
<reference evidence="5" key="1">
    <citation type="submission" date="2019-05" db="EMBL/GenBank/DDBJ databases">
        <title>Annotation for the trematode Fasciolopsis buski.</title>
        <authorList>
            <person name="Choi Y.-J."/>
        </authorList>
    </citation>
    <scope>NUCLEOTIDE SEQUENCE</scope>
    <source>
        <strain evidence="5">HT</strain>
        <tissue evidence="5">Whole worm</tissue>
    </source>
</reference>
<organism evidence="5 6">
    <name type="scientific">Fasciolopsis buskii</name>
    <dbReference type="NCBI Taxonomy" id="27845"/>
    <lineage>
        <taxon>Eukaryota</taxon>
        <taxon>Metazoa</taxon>
        <taxon>Spiralia</taxon>
        <taxon>Lophotrochozoa</taxon>
        <taxon>Platyhelminthes</taxon>
        <taxon>Trematoda</taxon>
        <taxon>Digenea</taxon>
        <taxon>Plagiorchiida</taxon>
        <taxon>Echinostomata</taxon>
        <taxon>Echinostomatoidea</taxon>
        <taxon>Fasciolidae</taxon>
        <taxon>Fasciolopsis</taxon>
    </lineage>
</organism>
<gene>
    <name evidence="5" type="ORF">FBUS_04209</name>
</gene>
<dbReference type="OrthoDB" id="6283463at2759"/>
<dbReference type="PROSITE" id="PS51634">
    <property type="entry name" value="CRC"/>
    <property type="match status" value="1"/>
</dbReference>
<dbReference type="GO" id="GO:0006355">
    <property type="term" value="P:regulation of DNA-templated transcription"/>
    <property type="evidence" value="ECO:0007669"/>
    <property type="project" value="TreeGrafter"/>
</dbReference>
<dbReference type="SMART" id="SM01114">
    <property type="entry name" value="CXC"/>
    <property type="match status" value="2"/>
</dbReference>
<dbReference type="AlphaFoldDB" id="A0A8E0RTE3"/>
<evidence type="ECO:0000313" key="6">
    <source>
        <dbReference type="Proteomes" id="UP000728185"/>
    </source>
</evidence>
<evidence type="ECO:0000256" key="1">
    <source>
        <dbReference type="ARBA" id="ARBA00004123"/>
    </source>
</evidence>
<keyword evidence="3" id="KW-0539">Nucleus</keyword>
<dbReference type="Proteomes" id="UP000728185">
    <property type="component" value="Unassembled WGS sequence"/>
</dbReference>
<sequence length="308" mass="33822">MSQTPVNVKLALPQKPGFGSRSGVVQVLQTGPNIGGQTIIQQRSPSFKSFTTVRPYIPAANVQMNTNTAIQYVRKPEMTELHVSIKRVNIQREQEVDVYSALVINPTGGFVAPQLTQSFTPYGNPLMTLNPNVIQPISSHGISAGSVPGLGTSGSVLSSLANSRKPCNCTKSHCLKLYCECFAQGQLCQNCNCNNCMNNLAYEEERGRAIKMTLERNPTAFHPKIGRGEGERKHTKGCNCKRSGCLKNYCECYEAKISCSDLCRCQGCRNTEDSVERRSLMRLAAMGSLRSRQPASFKKHLIKPPSDT</sequence>
<dbReference type="PANTHER" id="PTHR12446">
    <property type="entry name" value="TESMIN/TSO1-RELATED"/>
    <property type="match status" value="1"/>
</dbReference>
<dbReference type="InterPro" id="IPR033467">
    <property type="entry name" value="Tesmin/TSO1-like_CXC"/>
</dbReference>
<keyword evidence="6" id="KW-1185">Reference proteome</keyword>